<keyword evidence="4" id="KW-1185">Reference proteome</keyword>
<evidence type="ECO:0000256" key="1">
    <source>
        <dbReference type="SAM" id="MobiDB-lite"/>
    </source>
</evidence>
<evidence type="ECO:0000313" key="3">
    <source>
        <dbReference type="EMBL" id="MBL0391187.1"/>
    </source>
</evidence>
<protein>
    <recommendedName>
        <fullName evidence="5">DUF4175 family protein</fullName>
    </recommendedName>
</protein>
<dbReference type="EMBL" id="JAEQNE010000002">
    <property type="protein sequence ID" value="MBL0391187.1"/>
    <property type="molecule type" value="Genomic_DNA"/>
</dbReference>
<comment type="caution">
    <text evidence="3">The sequence shown here is derived from an EMBL/GenBank/DDBJ whole genome shotgun (WGS) entry which is preliminary data.</text>
</comment>
<name>A0A937CTP4_9BURK</name>
<feature type="region of interest" description="Disordered" evidence="1">
    <location>
        <begin position="111"/>
        <end position="134"/>
    </location>
</feature>
<dbReference type="RefSeq" id="WP_201673836.1">
    <property type="nucleotide sequence ID" value="NZ_JAEQNE010000002.1"/>
</dbReference>
<feature type="region of interest" description="Disordered" evidence="1">
    <location>
        <begin position="22"/>
        <end position="49"/>
    </location>
</feature>
<sequence length="169" mass="17908">MKANALALVVAAFATPVFAQAPSPDHHAAHHPAAAASGPVAPRAGSGDEFSAQMDKMRDMHKRMQAARTPAERQGLMDEHMKLMRSGMALLSEAEPAPGPRGMGMGRMGGMHGQRDGAGPKSSEAAPEAGCSQGMEGMMGMHGAMERRMAMLEQMIQMMVDRESALPRK</sequence>
<proteinExistence type="predicted"/>
<feature type="chain" id="PRO_5037783523" description="DUF4175 family protein" evidence="2">
    <location>
        <begin position="20"/>
        <end position="169"/>
    </location>
</feature>
<dbReference type="AlphaFoldDB" id="A0A937CTP4"/>
<evidence type="ECO:0000256" key="2">
    <source>
        <dbReference type="SAM" id="SignalP"/>
    </source>
</evidence>
<dbReference type="Proteomes" id="UP000599109">
    <property type="component" value="Unassembled WGS sequence"/>
</dbReference>
<keyword evidence="2" id="KW-0732">Signal</keyword>
<organism evidence="3 4">
    <name type="scientific">Ramlibacter monticola</name>
    <dbReference type="NCBI Taxonomy" id="1926872"/>
    <lineage>
        <taxon>Bacteria</taxon>
        <taxon>Pseudomonadati</taxon>
        <taxon>Pseudomonadota</taxon>
        <taxon>Betaproteobacteria</taxon>
        <taxon>Burkholderiales</taxon>
        <taxon>Comamonadaceae</taxon>
        <taxon>Ramlibacter</taxon>
    </lineage>
</organism>
<reference evidence="3 4" key="1">
    <citation type="journal article" date="2017" name="Int. J. Syst. Evol. Microbiol.">
        <title>Ramlibacter monticola sp. nov., isolated from forest soil.</title>
        <authorList>
            <person name="Chaudhary D.K."/>
            <person name="Kim J."/>
        </authorList>
    </citation>
    <scope>NUCLEOTIDE SEQUENCE [LARGE SCALE GENOMIC DNA]</scope>
    <source>
        <strain evidence="3 4">KACC 19175</strain>
    </source>
</reference>
<accession>A0A937CTP4</accession>
<feature type="signal peptide" evidence="2">
    <location>
        <begin position="1"/>
        <end position="19"/>
    </location>
</feature>
<evidence type="ECO:0008006" key="5">
    <source>
        <dbReference type="Google" id="ProtNLM"/>
    </source>
</evidence>
<gene>
    <name evidence="3" type="ORF">JJ685_08555</name>
</gene>
<evidence type="ECO:0000313" key="4">
    <source>
        <dbReference type="Proteomes" id="UP000599109"/>
    </source>
</evidence>
<feature type="compositionally biased region" description="Low complexity" evidence="1">
    <location>
        <begin position="31"/>
        <end position="47"/>
    </location>
</feature>